<dbReference type="Pfam" id="PF25954">
    <property type="entry name" value="Beta-barrel_RND_2"/>
    <property type="match status" value="1"/>
</dbReference>
<dbReference type="RefSeq" id="WP_163655265.1">
    <property type="nucleotide sequence ID" value="NZ_JAAGRN010000007.1"/>
</dbReference>
<keyword evidence="3" id="KW-0472">Membrane</keyword>
<dbReference type="InterPro" id="IPR058647">
    <property type="entry name" value="BSH_CzcB-like"/>
</dbReference>
<evidence type="ECO:0000259" key="5">
    <source>
        <dbReference type="Pfam" id="PF25973"/>
    </source>
</evidence>
<feature type="domain" description="CusB-like beta-barrel" evidence="4">
    <location>
        <begin position="241"/>
        <end position="311"/>
    </location>
</feature>
<organism evidence="7">
    <name type="scientific">Sheuella amnicola</name>
    <dbReference type="NCBI Taxonomy" id="2707330"/>
    <lineage>
        <taxon>Bacteria</taxon>
        <taxon>Pseudomonadati</taxon>
        <taxon>Pseudomonadota</taxon>
        <taxon>Betaproteobacteria</taxon>
        <taxon>Burkholderiales</taxon>
        <taxon>Alcaligenaceae</taxon>
        <taxon>Sheuella</taxon>
    </lineage>
</organism>
<evidence type="ECO:0000256" key="3">
    <source>
        <dbReference type="SAM" id="Phobius"/>
    </source>
</evidence>
<gene>
    <name evidence="7" type="ORF">G3I67_10920</name>
</gene>
<dbReference type="InterPro" id="IPR058637">
    <property type="entry name" value="YknX-like_C"/>
</dbReference>
<comment type="caution">
    <text evidence="7">The sequence shown here is derived from an EMBL/GenBank/DDBJ whole genome shotgun (WGS) entry which is preliminary data.</text>
</comment>
<dbReference type="GO" id="GO:1990281">
    <property type="term" value="C:efflux pump complex"/>
    <property type="evidence" value="ECO:0007669"/>
    <property type="project" value="TreeGrafter"/>
</dbReference>
<name>A0A6B2R8X3_9BURK</name>
<dbReference type="FunFam" id="2.40.30.170:FF:000010">
    <property type="entry name" value="Efflux RND transporter periplasmic adaptor subunit"/>
    <property type="match status" value="1"/>
</dbReference>
<reference evidence="7" key="1">
    <citation type="submission" date="2020-02" db="EMBL/GenBank/DDBJ databases">
        <authorList>
            <person name="Chen W.-M."/>
        </authorList>
    </citation>
    <scope>NUCLEOTIDE SEQUENCE</scope>
    <source>
        <strain evidence="7">NBD-18</strain>
    </source>
</reference>
<evidence type="ECO:0000256" key="1">
    <source>
        <dbReference type="ARBA" id="ARBA00009477"/>
    </source>
</evidence>
<evidence type="ECO:0000313" key="7">
    <source>
        <dbReference type="EMBL" id="NDY83745.1"/>
    </source>
</evidence>
<feature type="domain" description="CzcB-like barrel-sandwich hybrid" evidence="5">
    <location>
        <begin position="101"/>
        <end position="220"/>
    </location>
</feature>
<dbReference type="AlphaFoldDB" id="A0A6B2R8X3"/>
<evidence type="ECO:0000259" key="4">
    <source>
        <dbReference type="Pfam" id="PF25954"/>
    </source>
</evidence>
<dbReference type="NCBIfam" id="TIGR01730">
    <property type="entry name" value="RND_mfp"/>
    <property type="match status" value="1"/>
</dbReference>
<dbReference type="Gene3D" id="2.40.420.20">
    <property type="match status" value="1"/>
</dbReference>
<dbReference type="Pfam" id="PF25989">
    <property type="entry name" value="YknX_C"/>
    <property type="match status" value="1"/>
</dbReference>
<accession>A0A6B2R8X3</accession>
<evidence type="ECO:0000259" key="6">
    <source>
        <dbReference type="Pfam" id="PF25989"/>
    </source>
</evidence>
<protein>
    <submittedName>
        <fullName evidence="7">Efflux RND transporter periplasmic adaptor subunit</fullName>
    </submittedName>
</protein>
<dbReference type="Gene3D" id="2.40.30.170">
    <property type="match status" value="1"/>
</dbReference>
<sequence length="396" mass="43345">MTEQRHAHQGLPEFHLHGPDNDQSRNRVVKITRNAALLLVILMLIGLGATLLSRWSYSNVLADRAQKNGIMHVLVTSPVPANKNGATAKLVLPGTLLGINEAQIYSRVNGYVSKWLKDIGDPVKKGETLAILDIPEINKQVEEATANHELAKTAYERWKRLRAQDAVSQQELDEKTGIYKQTEAVLKRLRDQQSFGTVVAPFDGNVTRRNINMGDLVNAGNTGTAQAMFTIARTDNLHVYVYMPQDRASQVRVGEEVEIFQISSPDKPYIGRVARTAGAIDTNTRTLQVDVEVPNKDKALLPGSYVEVAMKINTGDTLILPTNTLIFGAGGPYVAAVVDGKIEKKKVKLGIDYGMTVEIKSGVSAQDQIILNPRDSIMDGQPVVVETTKESGKKGS</sequence>
<dbReference type="GO" id="GO:0015562">
    <property type="term" value="F:efflux transmembrane transporter activity"/>
    <property type="evidence" value="ECO:0007669"/>
    <property type="project" value="TreeGrafter"/>
</dbReference>
<proteinExistence type="inferred from homology"/>
<keyword evidence="3" id="KW-0812">Transmembrane</keyword>
<dbReference type="EMBL" id="JAAGRN010000007">
    <property type="protein sequence ID" value="NDY83745.1"/>
    <property type="molecule type" value="Genomic_DNA"/>
</dbReference>
<dbReference type="PANTHER" id="PTHR30469">
    <property type="entry name" value="MULTIDRUG RESISTANCE PROTEIN MDTA"/>
    <property type="match status" value="1"/>
</dbReference>
<comment type="similarity">
    <text evidence="1">Belongs to the membrane fusion protein (MFP) (TC 8.A.1) family.</text>
</comment>
<feature type="transmembrane region" description="Helical" evidence="3">
    <location>
        <begin position="35"/>
        <end position="57"/>
    </location>
</feature>
<keyword evidence="3" id="KW-1133">Transmembrane helix</keyword>
<dbReference type="InterPro" id="IPR058792">
    <property type="entry name" value="Beta-barrel_RND_2"/>
</dbReference>
<dbReference type="Gene3D" id="1.10.287.470">
    <property type="entry name" value="Helix hairpin bin"/>
    <property type="match status" value="1"/>
</dbReference>
<evidence type="ECO:0000256" key="2">
    <source>
        <dbReference type="SAM" id="MobiDB-lite"/>
    </source>
</evidence>
<dbReference type="SUPFAM" id="SSF111369">
    <property type="entry name" value="HlyD-like secretion proteins"/>
    <property type="match status" value="1"/>
</dbReference>
<dbReference type="Gene3D" id="2.40.50.100">
    <property type="match status" value="1"/>
</dbReference>
<feature type="compositionally biased region" description="Basic and acidic residues" evidence="2">
    <location>
        <begin position="14"/>
        <end position="23"/>
    </location>
</feature>
<feature type="domain" description="YknX-like C-terminal permuted SH3-like" evidence="6">
    <location>
        <begin position="319"/>
        <end position="384"/>
    </location>
</feature>
<dbReference type="InterPro" id="IPR006143">
    <property type="entry name" value="RND_pump_MFP"/>
</dbReference>
<dbReference type="Pfam" id="PF25973">
    <property type="entry name" value="BSH_CzcB"/>
    <property type="match status" value="1"/>
</dbReference>
<feature type="region of interest" description="Disordered" evidence="2">
    <location>
        <begin position="1"/>
        <end position="23"/>
    </location>
</feature>
<dbReference type="PANTHER" id="PTHR30469:SF37">
    <property type="entry name" value="RAGD PROTEIN"/>
    <property type="match status" value="1"/>
</dbReference>